<evidence type="ECO:0000256" key="2">
    <source>
        <dbReference type="SAM" id="SignalP"/>
    </source>
</evidence>
<accession>A0A2Z5FUW7</accession>
<evidence type="ECO:0000313" key="3">
    <source>
        <dbReference type="EMBL" id="AXC10683.1"/>
    </source>
</evidence>
<gene>
    <name evidence="3" type="ORF">ACPOL_1335</name>
</gene>
<dbReference type="AlphaFoldDB" id="A0A2Z5FUW7"/>
<organism evidence="3 4">
    <name type="scientific">Acidisarcina polymorpha</name>
    <dbReference type="NCBI Taxonomy" id="2211140"/>
    <lineage>
        <taxon>Bacteria</taxon>
        <taxon>Pseudomonadati</taxon>
        <taxon>Acidobacteriota</taxon>
        <taxon>Terriglobia</taxon>
        <taxon>Terriglobales</taxon>
        <taxon>Acidobacteriaceae</taxon>
        <taxon>Acidisarcina</taxon>
    </lineage>
</organism>
<dbReference type="Gene3D" id="1.25.40.10">
    <property type="entry name" value="Tetratricopeptide repeat domain"/>
    <property type="match status" value="1"/>
</dbReference>
<dbReference type="Proteomes" id="UP000253606">
    <property type="component" value="Chromosome"/>
</dbReference>
<dbReference type="RefSeq" id="WP_114206266.1">
    <property type="nucleotide sequence ID" value="NZ_CP030840.1"/>
</dbReference>
<feature type="signal peptide" evidence="2">
    <location>
        <begin position="1"/>
        <end position="19"/>
    </location>
</feature>
<proteinExistence type="predicted"/>
<name>A0A2Z5FUW7_9BACT</name>
<dbReference type="EMBL" id="CP030840">
    <property type="protein sequence ID" value="AXC10683.1"/>
    <property type="molecule type" value="Genomic_DNA"/>
</dbReference>
<dbReference type="OrthoDB" id="105847at2"/>
<evidence type="ECO:0000313" key="4">
    <source>
        <dbReference type="Proteomes" id="UP000253606"/>
    </source>
</evidence>
<evidence type="ECO:0000256" key="1">
    <source>
        <dbReference type="SAM" id="MobiDB-lite"/>
    </source>
</evidence>
<feature type="region of interest" description="Disordered" evidence="1">
    <location>
        <begin position="426"/>
        <end position="445"/>
    </location>
</feature>
<sequence>MKKVVFASVLAIATGTLCAVPAAFSQAATGSTPSGSSDQITIKDPAEFNAYQNAIGTSAPAAKAAALEDFLTKYPNTVVKNQVLTTLLLTYQQANDTANLLKTAKRVLDADPNNLRAALVYVYLTKQQATAKAATDPAGAQSMLDDAAKVAQTALAVTAPTPNSGISAEDFAKLKAATTPIFQSAIATDDVGKKDYQGAIQNYQEELKSYPDLTSPANAPGINETYLLGQAYIQDKDPKDLPNGIFYLERAAQYAPPAAKDSVEKAAEYWYQKYHGGMDGFDPIKQLAHDNATPPASYAPTPAPPPPAPDKLAHDAVAAASTPEALKNMALSDKEFVLANGNQEDADKVWAVMKGVRTQVPGIVIQATPDSVQLAVSPDAQQSKTADFTVNFTKPLTTVPAIGDSVKYDATFDSYTKTPPMIILNEGSLPEATKAPVRRKPAAHQ</sequence>
<keyword evidence="4" id="KW-1185">Reference proteome</keyword>
<protein>
    <submittedName>
        <fullName evidence="3">Uncharacterized protein</fullName>
    </submittedName>
</protein>
<dbReference type="KEGG" id="abas:ACPOL_1335"/>
<feature type="compositionally biased region" description="Basic residues" evidence="1">
    <location>
        <begin position="436"/>
        <end position="445"/>
    </location>
</feature>
<feature type="region of interest" description="Disordered" evidence="1">
    <location>
        <begin position="289"/>
        <end position="312"/>
    </location>
</feature>
<dbReference type="InterPro" id="IPR011990">
    <property type="entry name" value="TPR-like_helical_dom_sf"/>
</dbReference>
<reference evidence="3 4" key="1">
    <citation type="journal article" date="2018" name="Front. Microbiol.">
        <title>Hydrolytic Capabilities as a Key to Environmental Success: Chitinolytic and Cellulolytic Acidobacteria From Acidic Sub-arctic Soils and Boreal Peatlands.</title>
        <authorList>
            <person name="Belova S.E."/>
            <person name="Ravin N.V."/>
            <person name="Pankratov T.A."/>
            <person name="Rakitin A.L."/>
            <person name="Ivanova A.A."/>
            <person name="Beletsky A.V."/>
            <person name="Mardanov A.V."/>
            <person name="Sinninghe Damste J.S."/>
            <person name="Dedysh S.N."/>
        </authorList>
    </citation>
    <scope>NUCLEOTIDE SEQUENCE [LARGE SCALE GENOMIC DNA]</scope>
    <source>
        <strain evidence="3 4">SBC82</strain>
    </source>
</reference>
<feature type="chain" id="PRO_5016336530" evidence="2">
    <location>
        <begin position="20"/>
        <end position="445"/>
    </location>
</feature>
<keyword evidence="2" id="KW-0732">Signal</keyword>